<accession>A0A845G403</accession>
<dbReference type="EMBL" id="WWCW01000062">
    <property type="protein sequence ID" value="MYM89054.1"/>
    <property type="molecule type" value="Genomic_DNA"/>
</dbReference>
<sequence length="83" mass="8779">MPKSPRTGAKIAAPLQGIELEVRSKDGTAQLGDCYATMTGLIWCNGKKKKENGVKVKWEDFIAVCASDETLKAAVKAAKAAAV</sequence>
<dbReference type="RefSeq" id="WP_161098025.1">
    <property type="nucleotide sequence ID" value="NZ_WWCW01000062.1"/>
</dbReference>
<dbReference type="AlphaFoldDB" id="A0A845G403"/>
<name>A0A845G403_9BURK</name>
<dbReference type="Proteomes" id="UP000470302">
    <property type="component" value="Unassembled WGS sequence"/>
</dbReference>
<evidence type="ECO:0000313" key="1">
    <source>
        <dbReference type="EMBL" id="MYM89054.1"/>
    </source>
</evidence>
<protein>
    <submittedName>
        <fullName evidence="1">Uncharacterized protein</fullName>
    </submittedName>
</protein>
<evidence type="ECO:0000313" key="2">
    <source>
        <dbReference type="Proteomes" id="UP000470302"/>
    </source>
</evidence>
<organism evidence="1 2">
    <name type="scientific">Duganella vulcania</name>
    <dbReference type="NCBI Taxonomy" id="2692166"/>
    <lineage>
        <taxon>Bacteria</taxon>
        <taxon>Pseudomonadati</taxon>
        <taxon>Pseudomonadota</taxon>
        <taxon>Betaproteobacteria</taxon>
        <taxon>Burkholderiales</taxon>
        <taxon>Oxalobacteraceae</taxon>
        <taxon>Telluria group</taxon>
        <taxon>Duganella</taxon>
    </lineage>
</organism>
<proteinExistence type="predicted"/>
<reference evidence="1 2" key="1">
    <citation type="submission" date="2020-01" db="EMBL/GenBank/DDBJ databases">
        <title>Novel species isolated from a subtropical stream in China.</title>
        <authorList>
            <person name="Lu H."/>
        </authorList>
    </citation>
    <scope>NUCLEOTIDE SEQUENCE [LARGE SCALE GENOMIC DNA]</scope>
    <source>
        <strain evidence="1 2">FT82W</strain>
    </source>
</reference>
<comment type="caution">
    <text evidence="1">The sequence shown here is derived from an EMBL/GenBank/DDBJ whole genome shotgun (WGS) entry which is preliminary data.</text>
</comment>
<gene>
    <name evidence="1" type="ORF">GTP91_17985</name>
</gene>